<feature type="region of interest" description="Disordered" evidence="5">
    <location>
        <begin position="203"/>
        <end position="232"/>
    </location>
</feature>
<organism evidence="7 8">
    <name type="scientific">Actinomarinicola tropica</name>
    <dbReference type="NCBI Taxonomy" id="2789776"/>
    <lineage>
        <taxon>Bacteria</taxon>
        <taxon>Bacillati</taxon>
        <taxon>Actinomycetota</taxon>
        <taxon>Acidimicrobiia</taxon>
        <taxon>Acidimicrobiales</taxon>
        <taxon>Iamiaceae</taxon>
        <taxon>Actinomarinicola</taxon>
    </lineage>
</organism>
<dbReference type="Proteomes" id="UP000334019">
    <property type="component" value="Chromosome"/>
</dbReference>
<keyword evidence="7" id="KW-0808">Transferase</keyword>
<keyword evidence="3 6" id="KW-1133">Transmembrane helix</keyword>
<dbReference type="AlphaFoldDB" id="A0A5Q2REP2"/>
<dbReference type="EMBL" id="CP045851">
    <property type="protein sequence ID" value="QGG94123.1"/>
    <property type="molecule type" value="Genomic_DNA"/>
</dbReference>
<feature type="transmembrane region" description="Helical" evidence="6">
    <location>
        <begin position="38"/>
        <end position="61"/>
    </location>
</feature>
<dbReference type="GO" id="GO:0008168">
    <property type="term" value="F:methyltransferase activity"/>
    <property type="evidence" value="ECO:0007669"/>
    <property type="project" value="UniProtKB-KW"/>
</dbReference>
<evidence type="ECO:0000313" key="7">
    <source>
        <dbReference type="EMBL" id="QGG94123.1"/>
    </source>
</evidence>
<dbReference type="RefSeq" id="WP_153758229.1">
    <property type="nucleotide sequence ID" value="NZ_CP045851.1"/>
</dbReference>
<reference evidence="7 8" key="1">
    <citation type="submission" date="2019-11" db="EMBL/GenBank/DDBJ databases">
        <authorList>
            <person name="He Y."/>
        </authorList>
    </citation>
    <scope>NUCLEOTIDE SEQUENCE [LARGE SCALE GENOMIC DNA]</scope>
    <source>
        <strain evidence="7 8">SCSIO 58843</strain>
    </source>
</reference>
<sequence>MDYGYGLWALVIINSVIFIAFAASFFHPANRRDWKAMGAFSAFIVALFTEMYGFPLTIYLLTGVFGSRFGVDLTHNGGHLWADLIGWKGDPHFSPFHLASYFFIAGGLYLIYKAWKVLWAAAGRRELAVTGPYAYVRHPQYAGFLAVMVGFLLQWPTLPTLVMFPVLVVIYRRLSISEERAVRDTFGPAWDAYAAVTPRFVPSRHRRPLTPPSSPPAAVQDRGAGGSSKTAA</sequence>
<dbReference type="GO" id="GO:0012505">
    <property type="term" value="C:endomembrane system"/>
    <property type="evidence" value="ECO:0007669"/>
    <property type="project" value="UniProtKB-SubCell"/>
</dbReference>
<evidence type="ECO:0000313" key="8">
    <source>
        <dbReference type="Proteomes" id="UP000334019"/>
    </source>
</evidence>
<keyword evidence="2 6" id="KW-0812">Transmembrane</keyword>
<evidence type="ECO:0000256" key="1">
    <source>
        <dbReference type="ARBA" id="ARBA00004127"/>
    </source>
</evidence>
<evidence type="ECO:0000256" key="6">
    <source>
        <dbReference type="SAM" id="Phobius"/>
    </source>
</evidence>
<evidence type="ECO:0000256" key="4">
    <source>
        <dbReference type="ARBA" id="ARBA00023136"/>
    </source>
</evidence>
<dbReference type="InterPro" id="IPR007318">
    <property type="entry name" value="Phopholipid_MeTrfase"/>
</dbReference>
<keyword evidence="7" id="KW-0489">Methyltransferase</keyword>
<name>A0A5Q2REP2_9ACTN</name>
<evidence type="ECO:0000256" key="3">
    <source>
        <dbReference type="ARBA" id="ARBA00022989"/>
    </source>
</evidence>
<dbReference type="KEGG" id="atq:GH723_02845"/>
<keyword evidence="4 6" id="KW-0472">Membrane</keyword>
<evidence type="ECO:0000256" key="2">
    <source>
        <dbReference type="ARBA" id="ARBA00022692"/>
    </source>
</evidence>
<keyword evidence="8" id="KW-1185">Reference proteome</keyword>
<proteinExistence type="predicted"/>
<evidence type="ECO:0000256" key="5">
    <source>
        <dbReference type="SAM" id="MobiDB-lite"/>
    </source>
</evidence>
<gene>
    <name evidence="7" type="ORF">GH723_02845</name>
</gene>
<feature type="transmembrane region" description="Helical" evidence="6">
    <location>
        <begin position="144"/>
        <end position="171"/>
    </location>
</feature>
<comment type="subcellular location">
    <subcellularLocation>
        <location evidence="1">Endomembrane system</location>
        <topology evidence="1">Multi-pass membrane protein</topology>
    </subcellularLocation>
</comment>
<accession>A0A5Q2REP2</accession>
<protein>
    <submittedName>
        <fullName evidence="7">Isoprenylcysteine carboxylmethyltransferase family protein</fullName>
    </submittedName>
</protein>
<feature type="transmembrane region" description="Helical" evidence="6">
    <location>
        <begin position="6"/>
        <end position="26"/>
    </location>
</feature>
<dbReference type="Pfam" id="PF04191">
    <property type="entry name" value="PEMT"/>
    <property type="match status" value="1"/>
</dbReference>
<feature type="transmembrane region" description="Helical" evidence="6">
    <location>
        <begin position="96"/>
        <end position="115"/>
    </location>
</feature>
<dbReference type="GO" id="GO:0032259">
    <property type="term" value="P:methylation"/>
    <property type="evidence" value="ECO:0007669"/>
    <property type="project" value="UniProtKB-KW"/>
</dbReference>
<dbReference type="Gene3D" id="1.20.120.1630">
    <property type="match status" value="1"/>
</dbReference>